<dbReference type="AlphaFoldDB" id="A0A383ES89"/>
<gene>
    <name evidence="1" type="ORF">METZ01_LOCUS511959</name>
</gene>
<reference evidence="1" key="1">
    <citation type="submission" date="2018-05" db="EMBL/GenBank/DDBJ databases">
        <authorList>
            <person name="Lanie J.A."/>
            <person name="Ng W.-L."/>
            <person name="Kazmierczak K.M."/>
            <person name="Andrzejewski T.M."/>
            <person name="Davidsen T.M."/>
            <person name="Wayne K.J."/>
            <person name="Tettelin H."/>
            <person name="Glass J.I."/>
            <person name="Rusch D."/>
            <person name="Podicherti R."/>
            <person name="Tsui H.-C.T."/>
            <person name="Winkler M.E."/>
        </authorList>
    </citation>
    <scope>NUCLEOTIDE SEQUENCE</scope>
</reference>
<accession>A0A383ES89</accession>
<sequence>WYKVFLQGGNIEDISRTQLNDYFPELV</sequence>
<evidence type="ECO:0000313" key="1">
    <source>
        <dbReference type="EMBL" id="SVE59105.1"/>
    </source>
</evidence>
<proteinExistence type="predicted"/>
<protein>
    <submittedName>
        <fullName evidence="1">Uncharacterized protein</fullName>
    </submittedName>
</protein>
<dbReference type="EMBL" id="UINC01227981">
    <property type="protein sequence ID" value="SVE59105.1"/>
    <property type="molecule type" value="Genomic_DNA"/>
</dbReference>
<name>A0A383ES89_9ZZZZ</name>
<feature type="non-terminal residue" evidence="1">
    <location>
        <position position="1"/>
    </location>
</feature>
<organism evidence="1">
    <name type="scientific">marine metagenome</name>
    <dbReference type="NCBI Taxonomy" id="408172"/>
    <lineage>
        <taxon>unclassified sequences</taxon>
        <taxon>metagenomes</taxon>
        <taxon>ecological metagenomes</taxon>
    </lineage>
</organism>